<dbReference type="Proteomes" id="UP000316256">
    <property type="component" value="Unassembled WGS sequence"/>
</dbReference>
<sequence length="856" mass="90530">MTGTPVADGYADLYADKLWSLVPAAHRAADSTTGETPGPLQELLRRVAAQVADIHRSLDRLWEDQSIETCDSWVIPYIAQLLATNLVASMDARGQRLDVANTIYYRRRKGTVALLEQLAADVTGFDARVVEFFRSLGRTRHGLDPEIGRPADDTTDPTGARQLQHAEGLAGLLTHTPSGGLADLRNPLGATLTGTAFDEFHHRLDARRGVGARGWYGISKVGFFLWRTVSLQVDRATPVPVAGCPNHYSFDPTGRQIPLFQAAARSAGDYGEHWLPQAAWQLPAPITGPLWDALADEAAPAPGPLAYPDPHASLWPASVSVRAAGAADPLDLSQVLLWPEVGRFAVAAGPADVEVGYHHGLFSRIGAGPYDRRQLGTPARPDPAPVQQIVGGSATTLPAALAALGGTGTVIVADGLTLSATAPVGSASTPIVDVTVRAADQRRAVIRTAAGAGPWIFTGAPAGTPPARLRLEGMLLSGSDLVLRGRFDDVTLSCCTIDPGTGGNLRRPATVWEPGVDGRELSPSTIWIEGAVRSLTLDRCITGPIRTRYGGLASQLTAQNSIVQGLPTALGPDLVNAPVFDADTLVSALHHRGDPLTDWLAGQLSPAAAAVVAAHVDAAPVADLQPILNDLQKIIDGPLLWTADRFADRPLRASTQTAVISTPTPTGEPLRALNRELLAEAYPLALADAAIATDAGTVTLDRCTMLGAAYLHRLQCSETILDDVVRVNNAQDGCVRFSVWTTDSALPRRYESAQVPAGSPIFVSRRYGEWGYAQVHDGADTAIVSASTGGVPSIVTGSHDGSEMGVYCRDGAAIKDRSLLIKLGEYLPVGLTPVLVHLPTPDNDGETRRGRPWPAT</sequence>
<keyword evidence="2" id="KW-1185">Reference proteome</keyword>
<gene>
    <name evidence="1" type="ORF">FK531_14275</name>
</gene>
<comment type="caution">
    <text evidence="1">The sequence shown here is derived from an EMBL/GenBank/DDBJ whole genome shotgun (WGS) entry which is preliminary data.</text>
</comment>
<dbReference type="RefSeq" id="WP_142100422.1">
    <property type="nucleotide sequence ID" value="NZ_VIGH01000006.1"/>
</dbReference>
<protein>
    <submittedName>
        <fullName evidence="1">Uncharacterized protein</fullName>
    </submittedName>
</protein>
<name>A0A541B7J2_9NOCA</name>
<reference evidence="1 2" key="1">
    <citation type="submission" date="2019-06" db="EMBL/GenBank/DDBJ databases">
        <title>Rhodococcus spaelei sp. nov., isolated from a cave.</title>
        <authorList>
            <person name="Lee S.D."/>
        </authorList>
    </citation>
    <scope>NUCLEOTIDE SEQUENCE [LARGE SCALE GENOMIC DNA]</scope>
    <source>
        <strain evidence="1 2">C9-5</strain>
    </source>
</reference>
<evidence type="ECO:0000313" key="1">
    <source>
        <dbReference type="EMBL" id="TQF68270.1"/>
    </source>
</evidence>
<dbReference type="AlphaFoldDB" id="A0A541B7J2"/>
<dbReference type="EMBL" id="VIGH01000006">
    <property type="protein sequence ID" value="TQF68270.1"/>
    <property type="molecule type" value="Genomic_DNA"/>
</dbReference>
<accession>A0A541B7J2</accession>
<evidence type="ECO:0000313" key="2">
    <source>
        <dbReference type="Proteomes" id="UP000316256"/>
    </source>
</evidence>
<organism evidence="1 2">
    <name type="scientific">Rhodococcus spelaei</name>
    <dbReference type="NCBI Taxonomy" id="2546320"/>
    <lineage>
        <taxon>Bacteria</taxon>
        <taxon>Bacillati</taxon>
        <taxon>Actinomycetota</taxon>
        <taxon>Actinomycetes</taxon>
        <taxon>Mycobacteriales</taxon>
        <taxon>Nocardiaceae</taxon>
        <taxon>Rhodococcus</taxon>
    </lineage>
</organism>
<proteinExistence type="predicted"/>
<dbReference type="OrthoDB" id="626916at2"/>